<keyword evidence="10" id="KW-0732">Signal</keyword>
<dbReference type="GO" id="GO:0008270">
    <property type="term" value="F:zinc ion binding"/>
    <property type="evidence" value="ECO:0007669"/>
    <property type="project" value="UniProtKB-KW"/>
</dbReference>
<keyword evidence="3" id="KW-0479">Metal-binding</keyword>
<gene>
    <name evidence="12" type="ORF">H310_11904</name>
</gene>
<dbReference type="InterPro" id="IPR003137">
    <property type="entry name" value="PA_domain"/>
</dbReference>
<evidence type="ECO:0000256" key="1">
    <source>
        <dbReference type="ARBA" id="ARBA00004167"/>
    </source>
</evidence>
<dbReference type="SUPFAM" id="SSF57850">
    <property type="entry name" value="RING/U-box"/>
    <property type="match status" value="1"/>
</dbReference>
<dbReference type="OrthoDB" id="8062037at2759"/>
<evidence type="ECO:0000256" key="2">
    <source>
        <dbReference type="ARBA" id="ARBA00022692"/>
    </source>
</evidence>
<dbReference type="PROSITE" id="PS50089">
    <property type="entry name" value="ZF_RING_2"/>
    <property type="match status" value="1"/>
</dbReference>
<name>A0A024TJ87_9STRA</name>
<keyword evidence="5" id="KW-0862">Zinc</keyword>
<dbReference type="AlphaFoldDB" id="A0A024TJ87"/>
<dbReference type="PANTHER" id="PTHR46539:SF1">
    <property type="entry name" value="E3 UBIQUITIN-PROTEIN LIGASE ATL42"/>
    <property type="match status" value="1"/>
</dbReference>
<sequence>MRQGHAAWLWMAALCLFIPCACALVVERPCCRAMDHIPALFGANVSNHVDFVRREIVKVEPFDACTGDIQNDLSGKIALILRGECNFAWKVWQAQKANAIAVVVMDVQPRTPHELWEVQMVGDKYASDVHIPSVFVSHETGNAILESLEDQVVLVTMNATGHRTSLQRRHHTVLEGVVLYALSTSAMFLVLSGVCFVFSNAASWYQRTERTRAAKRLPVMAYETKGDDDDSTCAICLELFEKKVLVKMLPCRHEFHHTCIDPWLEKQSSQCPLCKQDALCLGGGSCELLPLPSPMSLHGPVTSSPFQMLMYTCMILPIVMLAIVLGVLF</sequence>
<dbReference type="GeneID" id="20088954"/>
<feature type="signal peptide" evidence="10">
    <location>
        <begin position="1"/>
        <end position="23"/>
    </location>
</feature>
<dbReference type="Pfam" id="PF02225">
    <property type="entry name" value="PA"/>
    <property type="match status" value="1"/>
</dbReference>
<feature type="chain" id="PRO_5001534375" description="RING-type domain-containing protein" evidence="10">
    <location>
        <begin position="24"/>
        <end position="329"/>
    </location>
</feature>
<evidence type="ECO:0000256" key="10">
    <source>
        <dbReference type="SAM" id="SignalP"/>
    </source>
</evidence>
<evidence type="ECO:0000256" key="7">
    <source>
        <dbReference type="ARBA" id="ARBA00023136"/>
    </source>
</evidence>
<dbReference type="VEuPathDB" id="FungiDB:H310_11904"/>
<comment type="subcellular location">
    <subcellularLocation>
        <location evidence="1">Membrane</location>
        <topology evidence="1">Single-pass membrane protein</topology>
    </subcellularLocation>
</comment>
<reference evidence="12" key="1">
    <citation type="submission" date="2013-12" db="EMBL/GenBank/DDBJ databases">
        <title>The Genome Sequence of Aphanomyces invadans NJM9701.</title>
        <authorList>
            <consortium name="The Broad Institute Genomics Platform"/>
            <person name="Russ C."/>
            <person name="Tyler B."/>
            <person name="van West P."/>
            <person name="Dieguez-Uribeondo J."/>
            <person name="Young S.K."/>
            <person name="Zeng Q."/>
            <person name="Gargeya S."/>
            <person name="Fitzgerald M."/>
            <person name="Abouelleil A."/>
            <person name="Alvarado L."/>
            <person name="Chapman S.B."/>
            <person name="Gainer-Dewar J."/>
            <person name="Goldberg J."/>
            <person name="Griggs A."/>
            <person name="Gujja S."/>
            <person name="Hansen M."/>
            <person name="Howarth C."/>
            <person name="Imamovic A."/>
            <person name="Ireland A."/>
            <person name="Larimer J."/>
            <person name="McCowan C."/>
            <person name="Murphy C."/>
            <person name="Pearson M."/>
            <person name="Poon T.W."/>
            <person name="Priest M."/>
            <person name="Roberts A."/>
            <person name="Saif S."/>
            <person name="Shea T."/>
            <person name="Sykes S."/>
            <person name="Wortman J."/>
            <person name="Nusbaum C."/>
            <person name="Birren B."/>
        </authorList>
    </citation>
    <scope>NUCLEOTIDE SEQUENCE [LARGE SCALE GENOMIC DNA]</scope>
    <source>
        <strain evidence="12">NJM9701</strain>
    </source>
</reference>
<evidence type="ECO:0000256" key="3">
    <source>
        <dbReference type="ARBA" id="ARBA00022723"/>
    </source>
</evidence>
<dbReference type="Gene3D" id="3.50.30.30">
    <property type="match status" value="1"/>
</dbReference>
<dbReference type="InterPro" id="IPR001841">
    <property type="entry name" value="Znf_RING"/>
</dbReference>
<dbReference type="GO" id="GO:0016020">
    <property type="term" value="C:membrane"/>
    <property type="evidence" value="ECO:0007669"/>
    <property type="project" value="UniProtKB-SubCell"/>
</dbReference>
<evidence type="ECO:0000256" key="6">
    <source>
        <dbReference type="ARBA" id="ARBA00022989"/>
    </source>
</evidence>
<dbReference type="RefSeq" id="XP_008876983.1">
    <property type="nucleotide sequence ID" value="XM_008878761.1"/>
</dbReference>
<evidence type="ECO:0000256" key="8">
    <source>
        <dbReference type="PROSITE-ProRule" id="PRU00175"/>
    </source>
</evidence>
<keyword evidence="2 9" id="KW-0812">Transmembrane</keyword>
<evidence type="ECO:0000256" key="9">
    <source>
        <dbReference type="SAM" id="Phobius"/>
    </source>
</evidence>
<evidence type="ECO:0000256" key="4">
    <source>
        <dbReference type="ARBA" id="ARBA00022771"/>
    </source>
</evidence>
<dbReference type="PANTHER" id="PTHR46539">
    <property type="entry name" value="E3 UBIQUITIN-PROTEIN LIGASE ATL42"/>
    <property type="match status" value="1"/>
</dbReference>
<protein>
    <recommendedName>
        <fullName evidence="11">RING-type domain-containing protein</fullName>
    </recommendedName>
</protein>
<proteinExistence type="predicted"/>
<dbReference type="InterPro" id="IPR046450">
    <property type="entry name" value="PA_dom_sf"/>
</dbReference>
<dbReference type="STRING" id="157072.A0A024TJ87"/>
<keyword evidence="7 9" id="KW-0472">Membrane</keyword>
<dbReference type="CDD" id="cd16454">
    <property type="entry name" value="RING-H2_PA-TM-RING"/>
    <property type="match status" value="1"/>
</dbReference>
<evidence type="ECO:0000313" key="12">
    <source>
        <dbReference type="EMBL" id="ETV94220.1"/>
    </source>
</evidence>
<feature type="transmembrane region" description="Helical" evidence="9">
    <location>
        <begin position="177"/>
        <end position="202"/>
    </location>
</feature>
<evidence type="ECO:0000259" key="11">
    <source>
        <dbReference type="PROSITE" id="PS50089"/>
    </source>
</evidence>
<dbReference type="Pfam" id="PF13639">
    <property type="entry name" value="zf-RING_2"/>
    <property type="match status" value="1"/>
</dbReference>
<dbReference type="InterPro" id="IPR013083">
    <property type="entry name" value="Znf_RING/FYVE/PHD"/>
</dbReference>
<dbReference type="EMBL" id="KI913986">
    <property type="protein sequence ID" value="ETV94220.1"/>
    <property type="molecule type" value="Genomic_DNA"/>
</dbReference>
<evidence type="ECO:0000256" key="5">
    <source>
        <dbReference type="ARBA" id="ARBA00022833"/>
    </source>
</evidence>
<dbReference type="eggNOG" id="KOG4628">
    <property type="taxonomic scope" value="Eukaryota"/>
</dbReference>
<feature type="transmembrane region" description="Helical" evidence="9">
    <location>
        <begin position="308"/>
        <end position="328"/>
    </location>
</feature>
<feature type="domain" description="RING-type" evidence="11">
    <location>
        <begin position="233"/>
        <end position="275"/>
    </location>
</feature>
<keyword evidence="6 9" id="KW-1133">Transmembrane helix</keyword>
<keyword evidence="4 8" id="KW-0863">Zinc-finger</keyword>
<dbReference type="SMART" id="SM00184">
    <property type="entry name" value="RING"/>
    <property type="match status" value="1"/>
</dbReference>
<organism evidence="12">
    <name type="scientific">Aphanomyces invadans</name>
    <dbReference type="NCBI Taxonomy" id="157072"/>
    <lineage>
        <taxon>Eukaryota</taxon>
        <taxon>Sar</taxon>
        <taxon>Stramenopiles</taxon>
        <taxon>Oomycota</taxon>
        <taxon>Saprolegniomycetes</taxon>
        <taxon>Saprolegniales</taxon>
        <taxon>Verrucalvaceae</taxon>
        <taxon>Aphanomyces</taxon>
    </lineage>
</organism>
<dbReference type="SUPFAM" id="SSF52025">
    <property type="entry name" value="PA domain"/>
    <property type="match status" value="1"/>
</dbReference>
<accession>A0A024TJ87</accession>
<dbReference type="Gene3D" id="3.30.40.10">
    <property type="entry name" value="Zinc/RING finger domain, C3HC4 (zinc finger)"/>
    <property type="match status" value="1"/>
</dbReference>